<evidence type="ECO:0000256" key="5">
    <source>
        <dbReference type="ARBA" id="ARBA00023157"/>
    </source>
</evidence>
<keyword evidence="3" id="KW-0964">Secreted</keyword>
<dbReference type="PROSITE" id="PS00222">
    <property type="entry name" value="IGFBP_N_1"/>
    <property type="match status" value="1"/>
</dbReference>
<dbReference type="GO" id="GO:0007165">
    <property type="term" value="P:signal transduction"/>
    <property type="evidence" value="ECO:0007669"/>
    <property type="project" value="InterPro"/>
</dbReference>
<accession>A0A6I8PVV9</accession>
<dbReference type="InterPro" id="IPR017891">
    <property type="entry name" value="Insulin_GF-bd_Cys-rich_CS"/>
</dbReference>
<dbReference type="Pfam" id="PF00219">
    <property type="entry name" value="IGFBP"/>
    <property type="match status" value="1"/>
</dbReference>
<dbReference type="SUPFAM" id="SSF57603">
    <property type="entry name" value="FnI-like domain"/>
    <property type="match status" value="1"/>
</dbReference>
<keyword evidence="4" id="KW-0732">Signal</keyword>
<dbReference type="PANTHER" id="PTHR11348:SF22">
    <property type="entry name" value="CCN FAMILY MEMBER 5"/>
    <property type="match status" value="1"/>
</dbReference>
<sequence length="378" mass="41694">MAQPVLECQKSEGETLDGFPVAPAVFVLLPESINTVLDGAGSRKGKPHHIPNSRQSAGLMNGACMAMDPGILNRYLLLLGYCILPQICAQLCRTPCFCSWIPPRCPPGVPVIVDGCGCCRICARQLGESCDHLYLCDESKELLCDYPTGSNGRGTCNYNYDGSCEYDGKEYKDGEVFQPNCKFQCKCIDGGITCTPLCSENVLIATPECPFPRRVEIPGRCCPEWICDEDQQSPVSNSLGKEREAKGRSQVKPFACAEWSTQWSTCSVSCGVGLSLRVSNRNPLCRLKAQTRLCMVRPCRYSPATEGVTCTPTVHSALRLRYKTDDCISIREFRPTFCGTCPMKHCAPYQTENDLVAFHCRGGLTWKQMMSIISCVCY</sequence>
<name>A0A6I8PVV9_XENTR</name>
<organism evidence="8">
    <name type="scientific">Xenopus tropicalis</name>
    <name type="common">Western clawed frog</name>
    <name type="synonym">Silurana tropicalis</name>
    <dbReference type="NCBI Taxonomy" id="8364"/>
    <lineage>
        <taxon>Eukaryota</taxon>
        <taxon>Metazoa</taxon>
        <taxon>Chordata</taxon>
        <taxon>Craniata</taxon>
        <taxon>Vertebrata</taxon>
        <taxon>Euteleostomi</taxon>
        <taxon>Amphibia</taxon>
        <taxon>Batrachia</taxon>
        <taxon>Anura</taxon>
        <taxon>Pipoidea</taxon>
        <taxon>Pipidae</taxon>
        <taxon>Xenopodinae</taxon>
        <taxon>Xenopus</taxon>
        <taxon>Silurana</taxon>
    </lineage>
</organism>
<dbReference type="PROSITE" id="PS51323">
    <property type="entry name" value="IGFBP_N_2"/>
    <property type="match status" value="1"/>
</dbReference>
<protein>
    <submittedName>
        <fullName evidence="8">Cellular communication network factor 5</fullName>
    </submittedName>
</protein>
<reference evidence="8" key="1">
    <citation type="journal article" date="2010" name="Science">
        <title>The genome of the Western clawed frog Xenopus tropicalis.</title>
        <authorList>
            <person name="Hellsten U."/>
            <person name="Harland R.M."/>
            <person name="Gilchrist M.J."/>
            <person name="Hendrix D."/>
            <person name="Jurka J."/>
            <person name="Kapitonov V."/>
            <person name="Ovcharenko I."/>
            <person name="Putnam N.H."/>
            <person name="Shu S."/>
            <person name="Taher L."/>
            <person name="Blitz I.L."/>
            <person name="Blumberg B."/>
            <person name="Dichmann D.S."/>
            <person name="Dubchak I."/>
            <person name="Amaya E."/>
            <person name="Detter J.C."/>
            <person name="Fletcher R."/>
            <person name="Gerhard D.S."/>
            <person name="Goodstein D."/>
            <person name="Graves T."/>
            <person name="Grigoriev I.V."/>
            <person name="Grimwood J."/>
            <person name="Kawashima T."/>
            <person name="Lindquist E."/>
            <person name="Lucas S.M."/>
            <person name="Mead P.E."/>
            <person name="Mitros T."/>
            <person name="Ogino H."/>
            <person name="Ohta Y."/>
            <person name="Poliakov A.V."/>
            <person name="Pollet N."/>
            <person name="Robert J."/>
            <person name="Salamov A."/>
            <person name="Sater A.K."/>
            <person name="Schmutz J."/>
            <person name="Terry A."/>
            <person name="Vize P.D."/>
            <person name="Warren W.C."/>
            <person name="Wells D."/>
            <person name="Wills A."/>
            <person name="Wilson R.K."/>
            <person name="Zimmerman L.B."/>
            <person name="Zorn A.M."/>
            <person name="Grainger R."/>
            <person name="Grammer T."/>
            <person name="Khokha M.K."/>
            <person name="Richardson P.M."/>
            <person name="Rokhsar D.S."/>
        </authorList>
    </citation>
    <scope>NUCLEOTIDE SEQUENCE [LARGE SCALE GENOMIC DNA]</scope>
    <source>
        <strain evidence="8">Nigerian</strain>
    </source>
</reference>
<evidence type="ECO:0000256" key="4">
    <source>
        <dbReference type="ARBA" id="ARBA00022729"/>
    </source>
</evidence>
<dbReference type="Gene3D" id="2.10.70.10">
    <property type="entry name" value="Complement Module, domain 1"/>
    <property type="match status" value="1"/>
</dbReference>
<dbReference type="FunCoup" id="A0A6I8PVV9">
    <property type="interactions" value="40"/>
</dbReference>
<dbReference type="SUPFAM" id="SSF57184">
    <property type="entry name" value="Growth factor receptor domain"/>
    <property type="match status" value="1"/>
</dbReference>
<evidence type="ECO:0000259" key="6">
    <source>
        <dbReference type="PROSITE" id="PS50184"/>
    </source>
</evidence>
<gene>
    <name evidence="8" type="primary">ccn5</name>
</gene>
<dbReference type="InterPro" id="IPR043973">
    <property type="entry name" value="TSP1_CCN"/>
</dbReference>
<evidence type="ECO:0000256" key="2">
    <source>
        <dbReference type="ARBA" id="ARBA00008125"/>
    </source>
</evidence>
<evidence type="ECO:0000256" key="1">
    <source>
        <dbReference type="ARBA" id="ARBA00004613"/>
    </source>
</evidence>
<dbReference type="PROSITE" id="PS50184">
    <property type="entry name" value="VWFC_2"/>
    <property type="match status" value="1"/>
</dbReference>
<dbReference type="Pfam" id="PF19035">
    <property type="entry name" value="TSP1_CCN"/>
    <property type="match status" value="1"/>
</dbReference>
<evidence type="ECO:0000313" key="8">
    <source>
        <dbReference type="Ensembl" id="ENSXETP00000057102"/>
    </source>
</evidence>
<dbReference type="InParanoid" id="A0A6I8PVV9"/>
<dbReference type="InterPro" id="IPR000884">
    <property type="entry name" value="TSP1_rpt"/>
</dbReference>
<comment type="subcellular location">
    <subcellularLocation>
        <location evidence="1">Secreted</location>
    </subcellularLocation>
</comment>
<dbReference type="InterPro" id="IPR001007">
    <property type="entry name" value="VWF_dom"/>
</dbReference>
<keyword evidence="5" id="KW-1015">Disulfide bond</keyword>
<evidence type="ECO:0000259" key="7">
    <source>
        <dbReference type="PROSITE" id="PS51323"/>
    </source>
</evidence>
<dbReference type="Ensembl" id="ENSXETT00000057102">
    <property type="protein sequence ID" value="ENSXETP00000057102"/>
    <property type="gene ID" value="ENSXETG00000027362"/>
</dbReference>
<dbReference type="InterPro" id="IPR000867">
    <property type="entry name" value="IGFBP-like"/>
</dbReference>
<proteinExistence type="inferred from homology"/>
<dbReference type="SMART" id="SM00214">
    <property type="entry name" value="VWC"/>
    <property type="match status" value="1"/>
</dbReference>
<dbReference type="GeneTree" id="ENSGT00940000160207"/>
<dbReference type="PANTHER" id="PTHR11348">
    <property type="entry name" value="CONNECTIVE TISSUE GROWTH FACTOR-RELATED"/>
    <property type="match status" value="1"/>
</dbReference>
<dbReference type="InterPro" id="IPR036383">
    <property type="entry name" value="TSP1_rpt_sf"/>
</dbReference>
<feature type="domain" description="IGFBP N-terminal" evidence="7">
    <location>
        <begin position="84"/>
        <end position="159"/>
    </location>
</feature>
<dbReference type="PROSITE" id="PS01208">
    <property type="entry name" value="VWFC_1"/>
    <property type="match status" value="1"/>
</dbReference>
<dbReference type="GO" id="GO:0005576">
    <property type="term" value="C:extracellular region"/>
    <property type="evidence" value="ECO:0007669"/>
    <property type="project" value="UniProtKB-SubCell"/>
</dbReference>
<dbReference type="Pfam" id="PF00093">
    <property type="entry name" value="VWC"/>
    <property type="match status" value="1"/>
</dbReference>
<dbReference type="SUPFAM" id="SSF82895">
    <property type="entry name" value="TSP-1 type 1 repeat"/>
    <property type="match status" value="1"/>
</dbReference>
<dbReference type="InterPro" id="IPR050941">
    <property type="entry name" value="CCN"/>
</dbReference>
<comment type="similarity">
    <text evidence="2">Belongs to the CCN family.</text>
</comment>
<feature type="domain" description="VWFC" evidence="6">
    <location>
        <begin position="162"/>
        <end position="228"/>
    </location>
</feature>
<dbReference type="Gene3D" id="2.20.100.10">
    <property type="entry name" value="Thrombospondin type-1 (TSP1) repeat"/>
    <property type="match status" value="1"/>
</dbReference>
<dbReference type="Bgee" id="ENSXETG00000027362">
    <property type="expression patterns" value="Expressed in skeletal muscle tissue and 3 other cell types or tissues"/>
</dbReference>
<reference evidence="8" key="2">
    <citation type="submission" date="2020-05" db="UniProtKB">
        <authorList>
            <consortium name="Ensembl"/>
        </authorList>
    </citation>
    <scope>IDENTIFICATION</scope>
</reference>
<dbReference type="SMART" id="SM00121">
    <property type="entry name" value="IB"/>
    <property type="match status" value="1"/>
</dbReference>
<dbReference type="InterPro" id="IPR009030">
    <property type="entry name" value="Growth_fac_rcpt_cys_sf"/>
</dbReference>
<dbReference type="PROSITE" id="PS50092">
    <property type="entry name" value="TSP1"/>
    <property type="match status" value="1"/>
</dbReference>
<dbReference type="Xenbase" id="XB-GENE-876336">
    <property type="gene designation" value="ccn5"/>
</dbReference>
<evidence type="ECO:0000256" key="3">
    <source>
        <dbReference type="ARBA" id="ARBA00022525"/>
    </source>
</evidence>
<dbReference type="SMART" id="SM00209">
    <property type="entry name" value="TSP1"/>
    <property type="match status" value="1"/>
</dbReference>
<dbReference type="AlphaFoldDB" id="A0A6I8PVV9"/>